<dbReference type="Proteomes" id="UP001143362">
    <property type="component" value="Unassembled WGS sequence"/>
</dbReference>
<evidence type="ECO:0000256" key="5">
    <source>
        <dbReference type="ARBA" id="ARBA00023002"/>
    </source>
</evidence>
<dbReference type="InterPro" id="IPR013786">
    <property type="entry name" value="AcylCoA_DH/ox_N"/>
</dbReference>
<dbReference type="PANTHER" id="PTHR43292:SF4">
    <property type="entry name" value="ACYL-COA DEHYDROGENASE FADE34"/>
    <property type="match status" value="1"/>
</dbReference>
<dbReference type="InterPro" id="IPR009075">
    <property type="entry name" value="AcylCo_DH/oxidase_C"/>
</dbReference>
<keyword evidence="3 6" id="KW-0285">Flavoprotein</keyword>
<gene>
    <name evidence="10" type="ORF">EYC98_11695</name>
</gene>
<evidence type="ECO:0000259" key="9">
    <source>
        <dbReference type="Pfam" id="PF02771"/>
    </source>
</evidence>
<name>A0ABT3TJD6_9GAMM</name>
<dbReference type="InterPro" id="IPR052161">
    <property type="entry name" value="Mycobact_Acyl-CoA_DH"/>
</dbReference>
<keyword evidence="4 6" id="KW-0274">FAD</keyword>
<reference evidence="10" key="1">
    <citation type="submission" date="2019-02" db="EMBL/GenBank/DDBJ databases">
        <authorList>
            <person name="Li S.-H."/>
        </authorList>
    </citation>
    <scope>NUCLEOTIDE SEQUENCE</scope>
    <source>
        <strain evidence="10">IMCC14734</strain>
    </source>
</reference>
<sequence length="415" mass="45837">MSDAARKDTPEQAEFRQYCRDWLQDNLPPEPPVRLPLSPLEIMTEPQLHYLQDWQKKAYDAGLVGCDYPVDCGGGGRNDCQRVANAEIAAVRTPFFPNVIGLGMAAPTVFFHAREDKKRELLPRLLSGEDIWCQGFSEPGAGSDLASVQTFAERKGDKWIINGHKVWTSLAHFAEWMILLLRTDKSHKYDGLSYFVVPIRSELGKSITVRPLIKITGETGFNEVIFDNLEVDDAYRLDEVGKGWQVAMTTLAHERGAGELVTPRSGGRGKSAGKESGSVFGSSALVDLAKTSFRNGKTAADDAVIRDRIMQEMIREEGFKQSSRRARVQGLQDHPMRIPLQNKLLMTEITQDVAELATEIEGAAGSLYLADPNAPAGGRWPMAYMNSFGMTIAAGANEVQRNILGERVLGLPKSK</sequence>
<dbReference type="InterPro" id="IPR006091">
    <property type="entry name" value="Acyl-CoA_Oxase/DH_mid-dom"/>
</dbReference>
<evidence type="ECO:0000256" key="2">
    <source>
        <dbReference type="ARBA" id="ARBA00009347"/>
    </source>
</evidence>
<dbReference type="PANTHER" id="PTHR43292">
    <property type="entry name" value="ACYL-COA DEHYDROGENASE"/>
    <property type="match status" value="1"/>
</dbReference>
<dbReference type="Gene3D" id="1.20.140.10">
    <property type="entry name" value="Butyryl-CoA Dehydrogenase, subunit A, domain 3"/>
    <property type="match status" value="1"/>
</dbReference>
<evidence type="ECO:0000256" key="4">
    <source>
        <dbReference type="ARBA" id="ARBA00022827"/>
    </source>
</evidence>
<dbReference type="Pfam" id="PF00441">
    <property type="entry name" value="Acyl-CoA_dh_1"/>
    <property type="match status" value="1"/>
</dbReference>
<dbReference type="Gene3D" id="1.10.540.10">
    <property type="entry name" value="Acyl-CoA dehydrogenase/oxidase, N-terminal domain"/>
    <property type="match status" value="1"/>
</dbReference>
<keyword evidence="11" id="KW-1185">Reference proteome</keyword>
<organism evidence="10 11">
    <name type="scientific">Candidatus Litorirhabdus singularis</name>
    <dbReference type="NCBI Taxonomy" id="2518993"/>
    <lineage>
        <taxon>Bacteria</taxon>
        <taxon>Pseudomonadati</taxon>
        <taxon>Pseudomonadota</taxon>
        <taxon>Gammaproteobacteria</taxon>
        <taxon>Cellvibrionales</taxon>
        <taxon>Halieaceae</taxon>
        <taxon>Candidatus Litorirhabdus</taxon>
    </lineage>
</organism>
<dbReference type="EMBL" id="SHNN01000002">
    <property type="protein sequence ID" value="MCX2981524.1"/>
    <property type="molecule type" value="Genomic_DNA"/>
</dbReference>
<protein>
    <submittedName>
        <fullName evidence="10">Acyl-CoA dehydrogenase</fullName>
    </submittedName>
</protein>
<evidence type="ECO:0000259" key="7">
    <source>
        <dbReference type="Pfam" id="PF00441"/>
    </source>
</evidence>
<comment type="similarity">
    <text evidence="2 6">Belongs to the acyl-CoA dehydrogenase family.</text>
</comment>
<dbReference type="InterPro" id="IPR037069">
    <property type="entry name" value="AcylCoA_DH/ox_N_sf"/>
</dbReference>
<comment type="cofactor">
    <cofactor evidence="1 6">
        <name>FAD</name>
        <dbReference type="ChEBI" id="CHEBI:57692"/>
    </cofactor>
</comment>
<accession>A0ABT3TJD6</accession>
<comment type="caution">
    <text evidence="10">The sequence shown here is derived from an EMBL/GenBank/DDBJ whole genome shotgun (WGS) entry which is preliminary data.</text>
</comment>
<dbReference type="InterPro" id="IPR009100">
    <property type="entry name" value="AcylCoA_DH/oxidase_NM_dom_sf"/>
</dbReference>
<dbReference type="Pfam" id="PF02770">
    <property type="entry name" value="Acyl-CoA_dh_M"/>
    <property type="match status" value="1"/>
</dbReference>
<dbReference type="Pfam" id="PF02771">
    <property type="entry name" value="Acyl-CoA_dh_N"/>
    <property type="match status" value="1"/>
</dbReference>
<feature type="domain" description="Acyl-CoA dehydrogenase/oxidase N-terminal" evidence="9">
    <location>
        <begin position="9"/>
        <end position="129"/>
    </location>
</feature>
<dbReference type="SUPFAM" id="SSF56645">
    <property type="entry name" value="Acyl-CoA dehydrogenase NM domain-like"/>
    <property type="match status" value="1"/>
</dbReference>
<dbReference type="SUPFAM" id="SSF47203">
    <property type="entry name" value="Acyl-CoA dehydrogenase C-terminal domain-like"/>
    <property type="match status" value="1"/>
</dbReference>
<evidence type="ECO:0000313" key="10">
    <source>
        <dbReference type="EMBL" id="MCX2981524.1"/>
    </source>
</evidence>
<proteinExistence type="inferred from homology"/>
<evidence type="ECO:0000256" key="1">
    <source>
        <dbReference type="ARBA" id="ARBA00001974"/>
    </source>
</evidence>
<feature type="domain" description="Acyl-CoA oxidase/dehydrogenase middle" evidence="8">
    <location>
        <begin position="133"/>
        <end position="228"/>
    </location>
</feature>
<evidence type="ECO:0000256" key="6">
    <source>
        <dbReference type="RuleBase" id="RU362125"/>
    </source>
</evidence>
<evidence type="ECO:0000259" key="8">
    <source>
        <dbReference type="Pfam" id="PF02770"/>
    </source>
</evidence>
<dbReference type="Gene3D" id="2.40.110.10">
    <property type="entry name" value="Butyryl-CoA Dehydrogenase, subunit A, domain 2"/>
    <property type="match status" value="1"/>
</dbReference>
<evidence type="ECO:0000313" key="11">
    <source>
        <dbReference type="Proteomes" id="UP001143362"/>
    </source>
</evidence>
<dbReference type="InterPro" id="IPR046373">
    <property type="entry name" value="Acyl-CoA_Oxase/DH_mid-dom_sf"/>
</dbReference>
<evidence type="ECO:0000256" key="3">
    <source>
        <dbReference type="ARBA" id="ARBA00022630"/>
    </source>
</evidence>
<feature type="domain" description="Acyl-CoA dehydrogenase/oxidase C-terminal" evidence="7">
    <location>
        <begin position="285"/>
        <end position="409"/>
    </location>
</feature>
<dbReference type="InterPro" id="IPR036250">
    <property type="entry name" value="AcylCo_DH-like_C"/>
</dbReference>
<dbReference type="RefSeq" id="WP_279245522.1">
    <property type="nucleotide sequence ID" value="NZ_SHNN01000002.1"/>
</dbReference>
<keyword evidence="5 6" id="KW-0560">Oxidoreductase</keyword>